<dbReference type="NCBIfam" id="NF002317">
    <property type="entry name" value="PRK01250.1"/>
    <property type="match status" value="1"/>
</dbReference>
<dbReference type="GO" id="GO:0004427">
    <property type="term" value="F:inorganic diphosphate phosphatase activity"/>
    <property type="evidence" value="ECO:0007669"/>
    <property type="project" value="UniProtKB-EC"/>
</dbReference>
<name>A0A1W1BNI8_9ZZZZ</name>
<keyword evidence="5 9" id="KW-0378">Hydrolase</keyword>
<keyword evidence="6" id="KW-0460">Magnesium</keyword>
<evidence type="ECO:0000256" key="6">
    <source>
        <dbReference type="ARBA" id="ARBA00022842"/>
    </source>
</evidence>
<proteinExistence type="inferred from homology"/>
<dbReference type="GO" id="GO:0005737">
    <property type="term" value="C:cytoplasm"/>
    <property type="evidence" value="ECO:0007669"/>
    <property type="project" value="InterPro"/>
</dbReference>
<evidence type="ECO:0000256" key="8">
    <source>
        <dbReference type="ARBA" id="ARBA00047820"/>
    </source>
</evidence>
<evidence type="ECO:0000256" key="7">
    <source>
        <dbReference type="ARBA" id="ARBA00040300"/>
    </source>
</evidence>
<evidence type="ECO:0000256" key="4">
    <source>
        <dbReference type="ARBA" id="ARBA00022723"/>
    </source>
</evidence>
<dbReference type="Gene3D" id="3.90.80.10">
    <property type="entry name" value="Inorganic pyrophosphatase"/>
    <property type="match status" value="1"/>
</dbReference>
<dbReference type="HAMAP" id="MF_00209">
    <property type="entry name" value="Inorganic_PPase"/>
    <property type="match status" value="1"/>
</dbReference>
<reference evidence="9" key="1">
    <citation type="submission" date="2016-10" db="EMBL/GenBank/DDBJ databases">
        <authorList>
            <person name="de Groot N.N."/>
        </authorList>
    </citation>
    <scope>NUCLEOTIDE SEQUENCE</scope>
</reference>
<dbReference type="EMBL" id="FPHG01000027">
    <property type="protein sequence ID" value="SFV55119.1"/>
    <property type="molecule type" value="Genomic_DNA"/>
</dbReference>
<dbReference type="InterPro" id="IPR036649">
    <property type="entry name" value="Pyrophosphatase_sf"/>
</dbReference>
<evidence type="ECO:0000256" key="1">
    <source>
        <dbReference type="ARBA" id="ARBA00001946"/>
    </source>
</evidence>
<dbReference type="GO" id="GO:0000287">
    <property type="term" value="F:magnesium ion binding"/>
    <property type="evidence" value="ECO:0007669"/>
    <property type="project" value="InterPro"/>
</dbReference>
<evidence type="ECO:0000256" key="2">
    <source>
        <dbReference type="ARBA" id="ARBA00012146"/>
    </source>
</evidence>
<dbReference type="AlphaFoldDB" id="A0A1W1BNI8"/>
<dbReference type="PANTHER" id="PTHR10286">
    <property type="entry name" value="INORGANIC PYROPHOSPHATASE"/>
    <property type="match status" value="1"/>
</dbReference>
<dbReference type="CDD" id="cd00412">
    <property type="entry name" value="pyrophosphatase"/>
    <property type="match status" value="1"/>
</dbReference>
<organism evidence="9">
    <name type="scientific">hydrothermal vent metagenome</name>
    <dbReference type="NCBI Taxonomy" id="652676"/>
    <lineage>
        <taxon>unclassified sequences</taxon>
        <taxon>metagenomes</taxon>
        <taxon>ecological metagenomes</taxon>
    </lineage>
</organism>
<dbReference type="GO" id="GO:0006796">
    <property type="term" value="P:phosphate-containing compound metabolic process"/>
    <property type="evidence" value="ECO:0007669"/>
    <property type="project" value="InterPro"/>
</dbReference>
<dbReference type="SUPFAM" id="SSF50324">
    <property type="entry name" value="Inorganic pyrophosphatase"/>
    <property type="match status" value="1"/>
</dbReference>
<accession>A0A1W1BNI8</accession>
<gene>
    <name evidence="9" type="ORF">MNB_SV-9-39</name>
</gene>
<keyword evidence="3" id="KW-0963">Cytoplasm</keyword>
<evidence type="ECO:0000313" key="9">
    <source>
        <dbReference type="EMBL" id="SFV55119.1"/>
    </source>
</evidence>
<dbReference type="EC" id="3.6.1.1" evidence="2"/>
<evidence type="ECO:0000256" key="3">
    <source>
        <dbReference type="ARBA" id="ARBA00022490"/>
    </source>
</evidence>
<comment type="catalytic activity">
    <reaction evidence="8">
        <text>diphosphate + H2O = 2 phosphate + H(+)</text>
        <dbReference type="Rhea" id="RHEA:24576"/>
        <dbReference type="ChEBI" id="CHEBI:15377"/>
        <dbReference type="ChEBI" id="CHEBI:15378"/>
        <dbReference type="ChEBI" id="CHEBI:33019"/>
        <dbReference type="ChEBI" id="CHEBI:43474"/>
        <dbReference type="EC" id="3.6.1.1"/>
    </reaction>
</comment>
<comment type="cofactor">
    <cofactor evidence="1">
        <name>Mg(2+)</name>
        <dbReference type="ChEBI" id="CHEBI:18420"/>
    </cofactor>
</comment>
<sequence length="172" mass="19117">MNISNIGHGENPDAVKAIIEVPLNSNIKYEIDKDSGAVEVDRILYSSMHYPANYGFVANTLSDDGDPADILVLCDYPLQAGSFIKCRLVGVLMTEDESGGDEKLLAVPTTKIDPTYKDINDLGDVPSHTLDRIKNFFETYKMLEPNKWVKVSGFKDKAEATKILEKAIQNYK</sequence>
<dbReference type="Pfam" id="PF00719">
    <property type="entry name" value="Pyrophosphatase"/>
    <property type="match status" value="1"/>
</dbReference>
<protein>
    <recommendedName>
        <fullName evidence="7">Inorganic pyrophosphatase</fullName>
        <ecNumber evidence="2">3.6.1.1</ecNumber>
    </recommendedName>
</protein>
<keyword evidence="4" id="KW-0479">Metal-binding</keyword>
<dbReference type="InterPro" id="IPR008162">
    <property type="entry name" value="Pyrophosphatase"/>
</dbReference>
<dbReference type="FunFam" id="3.90.80.10:FF:000003">
    <property type="entry name" value="Inorganic pyrophosphatase"/>
    <property type="match status" value="1"/>
</dbReference>
<evidence type="ECO:0000256" key="5">
    <source>
        <dbReference type="ARBA" id="ARBA00022801"/>
    </source>
</evidence>